<dbReference type="InterPro" id="IPR053136">
    <property type="entry name" value="UTP_pyrophosphatase-like"/>
</dbReference>
<sequence>MADPFEFEIAGIKVVVTFKDIKNVHLSVNPPHGAVRISAPARTSPETIRLFAISKLAWIKQRRKKFQEQEREPPRDYVERESHYVWGKRHLLKIEQADGAPRVEFRNRRLVLSVRADADAAARQEAFDAFYRQQLRMKVGALIAKWEPVLGVKVKRVLVQRMKTKWGSCASASRNIRLNSDLAKKPPECLEYVVLHEMAHLLEPTHNARFIGLMDAYMHDWRVQRGRLNRLPVRHEDWDH</sequence>
<organism evidence="2 3">
    <name type="scientific">Rhodoblastus acidophilus</name>
    <name type="common">Rhodopseudomonas acidophila</name>
    <dbReference type="NCBI Taxonomy" id="1074"/>
    <lineage>
        <taxon>Bacteria</taxon>
        <taxon>Pseudomonadati</taxon>
        <taxon>Pseudomonadota</taxon>
        <taxon>Alphaproteobacteria</taxon>
        <taxon>Hyphomicrobiales</taxon>
        <taxon>Rhodoblastaceae</taxon>
        <taxon>Rhodoblastus</taxon>
    </lineage>
</organism>
<dbReference type="Pfam" id="PF01863">
    <property type="entry name" value="YgjP-like"/>
    <property type="match status" value="1"/>
</dbReference>
<accession>A0A212SF74</accession>
<feature type="domain" description="YgjP-like metallopeptidase" evidence="1">
    <location>
        <begin position="25"/>
        <end position="230"/>
    </location>
</feature>
<dbReference type="Gene3D" id="3.30.2010.10">
    <property type="entry name" value="Metalloproteases ('zincins'), catalytic domain"/>
    <property type="match status" value="1"/>
</dbReference>
<gene>
    <name evidence="2" type="ORF">SAMN06265338_1338</name>
</gene>
<dbReference type="PANTHER" id="PTHR30399">
    <property type="entry name" value="UNCHARACTERIZED PROTEIN YGJP"/>
    <property type="match status" value="1"/>
</dbReference>
<protein>
    <recommendedName>
        <fullName evidence="1">YgjP-like metallopeptidase domain-containing protein</fullName>
    </recommendedName>
</protein>
<dbReference type="InterPro" id="IPR002725">
    <property type="entry name" value="YgjP-like_metallopeptidase"/>
</dbReference>
<proteinExistence type="predicted"/>
<dbReference type="CDD" id="cd07344">
    <property type="entry name" value="M48_yhfN_like"/>
    <property type="match status" value="1"/>
</dbReference>
<name>A0A212SF74_RHOAC</name>
<evidence type="ECO:0000259" key="1">
    <source>
        <dbReference type="Pfam" id="PF01863"/>
    </source>
</evidence>
<dbReference type="RefSeq" id="WP_088522601.1">
    <property type="nucleotide sequence ID" value="NZ_FYDG01000033.1"/>
</dbReference>
<dbReference type="EMBL" id="FYDG01000033">
    <property type="protein sequence ID" value="SNB84135.1"/>
    <property type="molecule type" value="Genomic_DNA"/>
</dbReference>
<dbReference type="PANTHER" id="PTHR30399:SF1">
    <property type="entry name" value="UTP PYROPHOSPHATASE"/>
    <property type="match status" value="1"/>
</dbReference>
<dbReference type="AlphaFoldDB" id="A0A212SF74"/>
<dbReference type="OrthoDB" id="9795402at2"/>
<evidence type="ECO:0000313" key="3">
    <source>
        <dbReference type="Proteomes" id="UP000198418"/>
    </source>
</evidence>
<keyword evidence="3" id="KW-1185">Reference proteome</keyword>
<reference evidence="3" key="1">
    <citation type="submission" date="2017-06" db="EMBL/GenBank/DDBJ databases">
        <authorList>
            <person name="Varghese N."/>
            <person name="Submissions S."/>
        </authorList>
    </citation>
    <scope>NUCLEOTIDE SEQUENCE [LARGE SCALE GENOMIC DNA]</scope>
    <source>
        <strain evidence="3">DSM 137</strain>
    </source>
</reference>
<dbReference type="Proteomes" id="UP000198418">
    <property type="component" value="Unassembled WGS sequence"/>
</dbReference>
<evidence type="ECO:0000313" key="2">
    <source>
        <dbReference type="EMBL" id="SNB84135.1"/>
    </source>
</evidence>